<sequence length="95" mass="10667">MSLTRGLSAAGLASSAESSATGKWYWNSEVALNEPLINRCDTSSHRQHFSLKRLRLCTLGQLIKLPFLERSPKYCSFYFVPQNCRSCHCRQGSAP</sequence>
<evidence type="ECO:0000313" key="2">
    <source>
        <dbReference type="EMBL" id="MXU87225.1"/>
    </source>
</evidence>
<name>A0A6B0UEL2_IXORI</name>
<proteinExistence type="predicted"/>
<evidence type="ECO:0000256" key="1">
    <source>
        <dbReference type="SAM" id="MobiDB-lite"/>
    </source>
</evidence>
<feature type="region of interest" description="Disordered" evidence="1">
    <location>
        <begin position="1"/>
        <end position="20"/>
    </location>
</feature>
<dbReference type="AlphaFoldDB" id="A0A6B0UEL2"/>
<reference evidence="2" key="1">
    <citation type="submission" date="2019-12" db="EMBL/GenBank/DDBJ databases">
        <title>An insight into the sialome of adult female Ixodes ricinus ticks feeding for 6 days.</title>
        <authorList>
            <person name="Perner J."/>
            <person name="Ribeiro J.M.C."/>
        </authorList>
    </citation>
    <scope>NUCLEOTIDE SEQUENCE</scope>
    <source>
        <strain evidence="2">Semi-engorged</strain>
        <tissue evidence="2">Salivary glands</tissue>
    </source>
</reference>
<protein>
    <submittedName>
        <fullName evidence="2">Putative secreted protein</fullName>
    </submittedName>
</protein>
<organism evidence="2">
    <name type="scientific">Ixodes ricinus</name>
    <name type="common">Common tick</name>
    <name type="synonym">Acarus ricinus</name>
    <dbReference type="NCBI Taxonomy" id="34613"/>
    <lineage>
        <taxon>Eukaryota</taxon>
        <taxon>Metazoa</taxon>
        <taxon>Ecdysozoa</taxon>
        <taxon>Arthropoda</taxon>
        <taxon>Chelicerata</taxon>
        <taxon>Arachnida</taxon>
        <taxon>Acari</taxon>
        <taxon>Parasitiformes</taxon>
        <taxon>Ixodida</taxon>
        <taxon>Ixodoidea</taxon>
        <taxon>Ixodidae</taxon>
        <taxon>Ixodinae</taxon>
        <taxon>Ixodes</taxon>
    </lineage>
</organism>
<dbReference type="EMBL" id="GIFC01005142">
    <property type="protein sequence ID" value="MXU87225.1"/>
    <property type="molecule type" value="Transcribed_RNA"/>
</dbReference>
<accession>A0A6B0UEL2</accession>